<dbReference type="GO" id="GO:0046872">
    <property type="term" value="F:metal ion binding"/>
    <property type="evidence" value="ECO:0007669"/>
    <property type="project" value="UniProtKB-KW"/>
</dbReference>
<comment type="cofactor">
    <cofactor evidence="1">
        <name>Zn(2+)</name>
        <dbReference type="ChEBI" id="CHEBI:29105"/>
    </cofactor>
</comment>
<evidence type="ECO:0000256" key="3">
    <source>
        <dbReference type="ARBA" id="ARBA00022490"/>
    </source>
</evidence>
<keyword evidence="7" id="KW-0378">Hydrolase</keyword>
<evidence type="ECO:0000256" key="6">
    <source>
        <dbReference type="ARBA" id="ARBA00022723"/>
    </source>
</evidence>
<dbReference type="InterPro" id="IPR050072">
    <property type="entry name" value="Peptidase_M20A"/>
</dbReference>
<name>A0A086Y7R9_9RHOB</name>
<keyword evidence="9" id="KW-0170">Cobalt</keyword>
<dbReference type="NCBIfam" id="NF005710">
    <property type="entry name" value="PRK07522.1"/>
    <property type="match status" value="1"/>
</dbReference>
<keyword evidence="12" id="KW-1185">Reference proteome</keyword>
<organism evidence="11 12">
    <name type="scientific">Haematobacter massiliensis</name>
    <dbReference type="NCBI Taxonomy" id="195105"/>
    <lineage>
        <taxon>Bacteria</taxon>
        <taxon>Pseudomonadati</taxon>
        <taxon>Pseudomonadota</taxon>
        <taxon>Alphaproteobacteria</taxon>
        <taxon>Rhodobacterales</taxon>
        <taxon>Paracoccaceae</taxon>
        <taxon>Haematobacter</taxon>
    </lineage>
</organism>
<dbReference type="GO" id="GO:0008777">
    <property type="term" value="F:acetylornithine deacetylase activity"/>
    <property type="evidence" value="ECO:0007669"/>
    <property type="project" value="TreeGrafter"/>
</dbReference>
<proteinExistence type="inferred from homology"/>
<dbReference type="InterPro" id="IPR002933">
    <property type="entry name" value="Peptidase_M20"/>
</dbReference>
<evidence type="ECO:0000256" key="1">
    <source>
        <dbReference type="ARBA" id="ARBA00001947"/>
    </source>
</evidence>
<dbReference type="PROSITE" id="PS00759">
    <property type="entry name" value="ARGE_DAPE_CPG2_2"/>
    <property type="match status" value="1"/>
</dbReference>
<evidence type="ECO:0000256" key="5">
    <source>
        <dbReference type="ARBA" id="ARBA00022605"/>
    </source>
</evidence>
<keyword evidence="4" id="KW-0055">Arginine biosynthesis</keyword>
<dbReference type="InterPro" id="IPR036264">
    <property type="entry name" value="Bact_exopeptidase_dim_dom"/>
</dbReference>
<dbReference type="CDD" id="cd03894">
    <property type="entry name" value="M20_ArgE"/>
    <property type="match status" value="1"/>
</dbReference>
<dbReference type="SUPFAM" id="SSF55031">
    <property type="entry name" value="Bacterial exopeptidase dimerisation domain"/>
    <property type="match status" value="1"/>
</dbReference>
<evidence type="ECO:0000313" key="11">
    <source>
        <dbReference type="EMBL" id="KFI30319.1"/>
    </source>
</evidence>
<dbReference type="NCBIfam" id="TIGR01892">
    <property type="entry name" value="AcOrn-deacetyl"/>
    <property type="match status" value="1"/>
</dbReference>
<comment type="similarity">
    <text evidence="2">Belongs to the peptidase M20A family. ArgE subfamily.</text>
</comment>
<keyword evidence="6" id="KW-0479">Metal-binding</keyword>
<evidence type="ECO:0000256" key="8">
    <source>
        <dbReference type="ARBA" id="ARBA00022833"/>
    </source>
</evidence>
<feature type="domain" description="Peptidase M20 dimerisation" evidence="10">
    <location>
        <begin position="173"/>
        <end position="283"/>
    </location>
</feature>
<dbReference type="RefSeq" id="WP_035708653.1">
    <property type="nucleotide sequence ID" value="NZ_CAMIFG010000057.1"/>
</dbReference>
<protein>
    <submittedName>
        <fullName evidence="11">Acetylornithine deacetylase</fullName>
    </submittedName>
</protein>
<dbReference type="InterPro" id="IPR010169">
    <property type="entry name" value="AcOrn-deacetyl"/>
</dbReference>
<dbReference type="PANTHER" id="PTHR43808:SF31">
    <property type="entry name" value="N-ACETYL-L-CITRULLINE DEACETYLASE"/>
    <property type="match status" value="1"/>
</dbReference>
<dbReference type="AlphaFoldDB" id="A0A086Y7R9"/>
<evidence type="ECO:0000256" key="4">
    <source>
        <dbReference type="ARBA" id="ARBA00022571"/>
    </source>
</evidence>
<evidence type="ECO:0000256" key="7">
    <source>
        <dbReference type="ARBA" id="ARBA00022801"/>
    </source>
</evidence>
<evidence type="ECO:0000256" key="9">
    <source>
        <dbReference type="ARBA" id="ARBA00023285"/>
    </source>
</evidence>
<dbReference type="Gene3D" id="3.40.630.10">
    <property type="entry name" value="Zn peptidases"/>
    <property type="match status" value="1"/>
</dbReference>
<evidence type="ECO:0000259" key="10">
    <source>
        <dbReference type="Pfam" id="PF07687"/>
    </source>
</evidence>
<dbReference type="Proteomes" id="UP000028826">
    <property type="component" value="Unassembled WGS sequence"/>
</dbReference>
<dbReference type="SUPFAM" id="SSF53187">
    <property type="entry name" value="Zn-dependent exopeptidases"/>
    <property type="match status" value="1"/>
</dbReference>
<keyword evidence="8" id="KW-0862">Zinc</keyword>
<dbReference type="PANTHER" id="PTHR43808">
    <property type="entry name" value="ACETYLORNITHINE DEACETYLASE"/>
    <property type="match status" value="1"/>
</dbReference>
<keyword evidence="3" id="KW-0963">Cytoplasm</keyword>
<gene>
    <name evidence="11" type="ORF">CN97_12040</name>
</gene>
<evidence type="ECO:0000256" key="2">
    <source>
        <dbReference type="ARBA" id="ARBA00005691"/>
    </source>
</evidence>
<dbReference type="GO" id="GO:0006526">
    <property type="term" value="P:L-arginine biosynthetic process"/>
    <property type="evidence" value="ECO:0007669"/>
    <property type="project" value="UniProtKB-KW"/>
</dbReference>
<accession>A0A086Y7R9</accession>
<dbReference type="EMBL" id="JGYG01000003">
    <property type="protein sequence ID" value="KFI30319.1"/>
    <property type="molecule type" value="Genomic_DNA"/>
</dbReference>
<dbReference type="InterPro" id="IPR001261">
    <property type="entry name" value="ArgE/DapE_CS"/>
</dbReference>
<comment type="caution">
    <text evidence="11">The sequence shown here is derived from an EMBL/GenBank/DDBJ whole genome shotgun (WGS) entry which is preliminary data.</text>
</comment>
<dbReference type="eggNOG" id="COG0624">
    <property type="taxonomic scope" value="Bacteria"/>
</dbReference>
<dbReference type="STRING" id="195105.CN97_12040"/>
<reference evidence="11 12" key="1">
    <citation type="submission" date="2014-03" db="EMBL/GenBank/DDBJ databases">
        <title>Genome of Haematobacter massiliensis CCUG 47968.</title>
        <authorList>
            <person name="Wang D."/>
            <person name="Wang G."/>
        </authorList>
    </citation>
    <scope>NUCLEOTIDE SEQUENCE [LARGE SCALE GENOMIC DNA]</scope>
    <source>
        <strain evidence="11 12">CCUG 47968</strain>
    </source>
</reference>
<dbReference type="Pfam" id="PF07687">
    <property type="entry name" value="M20_dimer"/>
    <property type="match status" value="1"/>
</dbReference>
<dbReference type="Pfam" id="PF01546">
    <property type="entry name" value="Peptidase_M20"/>
    <property type="match status" value="1"/>
</dbReference>
<dbReference type="OrthoDB" id="9809784at2"/>
<dbReference type="Gene3D" id="3.30.70.360">
    <property type="match status" value="1"/>
</dbReference>
<evidence type="ECO:0000313" key="12">
    <source>
        <dbReference type="Proteomes" id="UP000028826"/>
    </source>
</evidence>
<sequence>MTTLTPRQILEKLVSFQSVSRDSNLPLIDWVEDYLARHGVSAHRVYNAEGTKANLYAHIGPDVEGGVVLSGHTDVVPVDGQTWTSDPWVLTERDGRLYGRGACDMKGFDALALAAVPLALSAGVKRPLQIALSYDEEVGCVGAPSMVAEMAERLPRAAAVIVGEPSMMKPISGHKGGSGLAIHVRGVPVHSSMLHKGVSAIHEAARLVMWANEVNVENRAKPRTDLANMFDPPWTTIHVGTIRGGTAGNITAEDCWLDMAFRVIPGEQNADYRRRLADRVAEVEAGMKAINPAARITVTERFFVPLLKPEAGGRAEELTRGLTGENAAGVVSYGTEAGHFQHKGYSTIVCGPGDIAQAHQPDEYITVAQLDAGWVFMQRLVGQLAA</sequence>
<keyword evidence="5" id="KW-0028">Amino-acid biosynthesis</keyword>
<dbReference type="InterPro" id="IPR011650">
    <property type="entry name" value="Peptidase_M20_dimer"/>
</dbReference>